<organism evidence="1 2">
    <name type="scientific">Coptis chinensis</name>
    <dbReference type="NCBI Taxonomy" id="261450"/>
    <lineage>
        <taxon>Eukaryota</taxon>
        <taxon>Viridiplantae</taxon>
        <taxon>Streptophyta</taxon>
        <taxon>Embryophyta</taxon>
        <taxon>Tracheophyta</taxon>
        <taxon>Spermatophyta</taxon>
        <taxon>Magnoliopsida</taxon>
        <taxon>Ranunculales</taxon>
        <taxon>Ranunculaceae</taxon>
        <taxon>Coptidoideae</taxon>
        <taxon>Coptis</taxon>
    </lineage>
</organism>
<evidence type="ECO:0000313" key="2">
    <source>
        <dbReference type="Proteomes" id="UP000631114"/>
    </source>
</evidence>
<dbReference type="AlphaFoldDB" id="A0A835GVI4"/>
<evidence type="ECO:0000313" key="1">
    <source>
        <dbReference type="EMBL" id="KAF9588320.1"/>
    </source>
</evidence>
<keyword evidence="2" id="KW-1185">Reference proteome</keyword>
<dbReference type="Proteomes" id="UP000631114">
    <property type="component" value="Unassembled WGS sequence"/>
</dbReference>
<name>A0A835GVI4_9MAGN</name>
<accession>A0A835GVI4</accession>
<proteinExistence type="predicted"/>
<gene>
    <name evidence="1" type="ORF">IFM89_008737</name>
</gene>
<dbReference type="OrthoDB" id="45365at2759"/>
<reference evidence="1 2" key="1">
    <citation type="submission" date="2020-10" db="EMBL/GenBank/DDBJ databases">
        <title>The Coptis chinensis genome and diversification of protoberbering-type alkaloids.</title>
        <authorList>
            <person name="Wang B."/>
            <person name="Shu S."/>
            <person name="Song C."/>
            <person name="Liu Y."/>
        </authorList>
    </citation>
    <scope>NUCLEOTIDE SEQUENCE [LARGE SCALE GENOMIC DNA]</scope>
    <source>
        <strain evidence="1">HL-2020</strain>
        <tissue evidence="1">Leaf</tissue>
    </source>
</reference>
<dbReference type="EMBL" id="JADFTS010000009">
    <property type="protein sequence ID" value="KAF9588320.1"/>
    <property type="molecule type" value="Genomic_DNA"/>
</dbReference>
<sequence length="94" mass="10028">MGLSPKQAGSKKEKEGIGPTSIDFKSIIEFAMIGPGGNLYVIGGVIGPGRWNLDIKPQSDVDVLTVGSERPTWRMVTPMTECHGSVLGCTVLRI</sequence>
<comment type="caution">
    <text evidence="1">The sequence shown here is derived from an EMBL/GenBank/DDBJ whole genome shotgun (WGS) entry which is preliminary data.</text>
</comment>
<protein>
    <submittedName>
        <fullName evidence="1">Uncharacterized protein</fullName>
    </submittedName>
</protein>